<dbReference type="InterPro" id="IPR008593">
    <property type="entry name" value="Dam_MeTrfase"/>
</dbReference>
<evidence type="ECO:0000313" key="2">
    <source>
        <dbReference type="Proteomes" id="UP001476950"/>
    </source>
</evidence>
<gene>
    <name evidence="1" type="ORF">NDI38_24235</name>
</gene>
<proteinExistence type="predicted"/>
<dbReference type="RefSeq" id="WP_190446792.1">
    <property type="nucleotide sequence ID" value="NZ_JAMPLM010000036.1"/>
</dbReference>
<name>A0ABV0KQJ7_9CYAN</name>
<dbReference type="Pfam" id="PF05869">
    <property type="entry name" value="Dam"/>
    <property type="match status" value="1"/>
</dbReference>
<keyword evidence="2" id="KW-1185">Reference proteome</keyword>
<evidence type="ECO:0000313" key="1">
    <source>
        <dbReference type="EMBL" id="MEP1061512.1"/>
    </source>
</evidence>
<sequence length="171" mass="19460">MTHIDSIHSSNSPEWFTPKIYVEAVRKVLRSIDLDPASCQKAQATIKARRYMTSADNGLEYPWDGRVFVNPPYGKTGSQSNQAIWSRKMVQEYEAGNLSEGILLVNAQTAEKWFQPLWHYAICLTDHRIKFVSPVGEPKQPTHGNAFVYFGPHTDLFGEIFSQFGRIVEPK</sequence>
<dbReference type="EMBL" id="JAMPLM010000036">
    <property type="protein sequence ID" value="MEP1061512.1"/>
    <property type="molecule type" value="Genomic_DNA"/>
</dbReference>
<accession>A0ABV0KQJ7</accession>
<protein>
    <submittedName>
        <fullName evidence="1">Phage N-6-adenine-methyltransferase</fullName>
    </submittedName>
</protein>
<organism evidence="1 2">
    <name type="scientific">Stenomitos frigidus AS-A4</name>
    <dbReference type="NCBI Taxonomy" id="2933935"/>
    <lineage>
        <taxon>Bacteria</taxon>
        <taxon>Bacillati</taxon>
        <taxon>Cyanobacteriota</taxon>
        <taxon>Cyanophyceae</taxon>
        <taxon>Leptolyngbyales</taxon>
        <taxon>Leptolyngbyaceae</taxon>
        <taxon>Stenomitos</taxon>
    </lineage>
</organism>
<comment type="caution">
    <text evidence="1">The sequence shown here is derived from an EMBL/GenBank/DDBJ whole genome shotgun (WGS) entry which is preliminary data.</text>
</comment>
<reference evidence="1 2" key="1">
    <citation type="submission" date="2022-04" db="EMBL/GenBank/DDBJ databases">
        <title>Positive selection, recombination, and allopatry shape intraspecific diversity of widespread and dominant cyanobacteria.</title>
        <authorList>
            <person name="Wei J."/>
            <person name="Shu W."/>
            <person name="Hu C."/>
        </authorList>
    </citation>
    <scope>NUCLEOTIDE SEQUENCE [LARGE SCALE GENOMIC DNA]</scope>
    <source>
        <strain evidence="1 2">AS-A4</strain>
    </source>
</reference>
<dbReference type="Proteomes" id="UP001476950">
    <property type="component" value="Unassembled WGS sequence"/>
</dbReference>